<keyword evidence="2 4" id="KW-0479">Metal-binding</keyword>
<keyword evidence="5" id="KW-1133">Transmembrane helix</keyword>
<sequence length="154" mass="16481">MNDSGVPHEGHNKIPKGWMAFFIGVVIFLLWYIAAYTPTISGWSFYKIFEDEMKAGQQQAVTAVASSDPGRYVGKSDAIAEGEAAYQTSCAACHMTDASGGIGPNLKTKLKFGSTPAGLYESIANGRPGGMPPFGQQLGNDKICKIAAWIESLR</sequence>
<protein>
    <submittedName>
        <fullName evidence="7">C-type cytochrome</fullName>
    </submittedName>
</protein>
<evidence type="ECO:0000256" key="3">
    <source>
        <dbReference type="ARBA" id="ARBA00023004"/>
    </source>
</evidence>
<keyword evidence="1 4" id="KW-0349">Heme</keyword>
<dbReference type="InterPro" id="IPR036909">
    <property type="entry name" value="Cyt_c-like_dom_sf"/>
</dbReference>
<keyword evidence="5" id="KW-0812">Transmembrane</keyword>
<keyword evidence="5" id="KW-0472">Membrane</keyword>
<dbReference type="Gene3D" id="1.10.760.10">
    <property type="entry name" value="Cytochrome c-like domain"/>
    <property type="match status" value="1"/>
</dbReference>
<dbReference type="GO" id="GO:0020037">
    <property type="term" value="F:heme binding"/>
    <property type="evidence" value="ECO:0007669"/>
    <property type="project" value="InterPro"/>
</dbReference>
<dbReference type="Pfam" id="PF13442">
    <property type="entry name" value="Cytochrome_CBB3"/>
    <property type="match status" value="1"/>
</dbReference>
<dbReference type="AlphaFoldDB" id="A0A7C5HTM8"/>
<name>A0A7C5HTM8_9CHLB</name>
<dbReference type="Pfam" id="PF14715">
    <property type="entry name" value="FixP_N"/>
    <property type="match status" value="1"/>
</dbReference>
<dbReference type="InterPro" id="IPR009056">
    <property type="entry name" value="Cyt_c-like_dom"/>
</dbReference>
<dbReference type="SUPFAM" id="SSF46626">
    <property type="entry name" value="Cytochrome c"/>
    <property type="match status" value="1"/>
</dbReference>
<dbReference type="EMBL" id="DRSQ01000209">
    <property type="protein sequence ID" value="HHE32867.1"/>
    <property type="molecule type" value="Genomic_DNA"/>
</dbReference>
<comment type="caution">
    <text evidence="7">The sequence shown here is derived from an EMBL/GenBank/DDBJ whole genome shotgun (WGS) entry which is preliminary data.</text>
</comment>
<feature type="domain" description="Cytochrome c" evidence="6">
    <location>
        <begin position="77"/>
        <end position="154"/>
    </location>
</feature>
<dbReference type="Proteomes" id="UP000886058">
    <property type="component" value="Unassembled WGS sequence"/>
</dbReference>
<evidence type="ECO:0000256" key="1">
    <source>
        <dbReference type="ARBA" id="ARBA00022617"/>
    </source>
</evidence>
<accession>A0A7C5HTM8</accession>
<reference evidence="7" key="1">
    <citation type="journal article" date="2020" name="mSystems">
        <title>Genome- and Community-Level Interaction Insights into Carbon Utilization and Element Cycling Functions of Hydrothermarchaeota in Hydrothermal Sediment.</title>
        <authorList>
            <person name="Zhou Z."/>
            <person name="Liu Y."/>
            <person name="Xu W."/>
            <person name="Pan J."/>
            <person name="Luo Z.H."/>
            <person name="Li M."/>
        </authorList>
    </citation>
    <scope>NUCLEOTIDE SEQUENCE [LARGE SCALE GENOMIC DNA]</scope>
    <source>
        <strain evidence="7">HyVt-633</strain>
    </source>
</reference>
<evidence type="ECO:0000256" key="2">
    <source>
        <dbReference type="ARBA" id="ARBA00022723"/>
    </source>
</evidence>
<proteinExistence type="predicted"/>
<organism evidence="7">
    <name type="scientific">Chlorobaculum parvum</name>
    <dbReference type="NCBI Taxonomy" id="274539"/>
    <lineage>
        <taxon>Bacteria</taxon>
        <taxon>Pseudomonadati</taxon>
        <taxon>Chlorobiota</taxon>
        <taxon>Chlorobiia</taxon>
        <taxon>Chlorobiales</taxon>
        <taxon>Chlorobiaceae</taxon>
        <taxon>Chlorobaculum</taxon>
    </lineage>
</organism>
<dbReference type="GO" id="GO:0046872">
    <property type="term" value="F:metal ion binding"/>
    <property type="evidence" value="ECO:0007669"/>
    <property type="project" value="UniProtKB-KW"/>
</dbReference>
<dbReference type="InterPro" id="IPR050597">
    <property type="entry name" value="Cytochrome_c_Oxidase_Subunit"/>
</dbReference>
<feature type="transmembrane region" description="Helical" evidence="5">
    <location>
        <begin position="20"/>
        <end position="46"/>
    </location>
</feature>
<dbReference type="InterPro" id="IPR032858">
    <property type="entry name" value="CcoP_N"/>
</dbReference>
<evidence type="ECO:0000313" key="7">
    <source>
        <dbReference type="EMBL" id="HHE32867.1"/>
    </source>
</evidence>
<keyword evidence="3 4" id="KW-0408">Iron</keyword>
<dbReference type="PANTHER" id="PTHR33751">
    <property type="entry name" value="CBB3-TYPE CYTOCHROME C OXIDASE SUBUNIT FIXP"/>
    <property type="match status" value="1"/>
</dbReference>
<dbReference type="GO" id="GO:0009055">
    <property type="term" value="F:electron transfer activity"/>
    <property type="evidence" value="ECO:0007669"/>
    <property type="project" value="InterPro"/>
</dbReference>
<evidence type="ECO:0000259" key="6">
    <source>
        <dbReference type="PROSITE" id="PS51007"/>
    </source>
</evidence>
<dbReference type="PROSITE" id="PS51007">
    <property type="entry name" value="CYTC"/>
    <property type="match status" value="1"/>
</dbReference>
<gene>
    <name evidence="7" type="ORF">ENL07_09680</name>
</gene>
<dbReference type="PANTHER" id="PTHR33751:SF1">
    <property type="entry name" value="CBB3-TYPE CYTOCHROME C OXIDASE SUBUNIT FIXP"/>
    <property type="match status" value="1"/>
</dbReference>
<evidence type="ECO:0000256" key="5">
    <source>
        <dbReference type="SAM" id="Phobius"/>
    </source>
</evidence>
<evidence type="ECO:0000256" key="4">
    <source>
        <dbReference type="PROSITE-ProRule" id="PRU00433"/>
    </source>
</evidence>